<gene>
    <name evidence="1" type="ORF">PSTT_10283</name>
</gene>
<dbReference type="VEuPathDB" id="FungiDB:PSTT_10283"/>
<comment type="caution">
    <text evidence="1">The sequence shown here is derived from an EMBL/GenBank/DDBJ whole genome shotgun (WGS) entry which is preliminary data.</text>
</comment>
<proteinExistence type="predicted"/>
<dbReference type="VEuPathDB" id="FungiDB:PSHT_04778"/>
<feature type="non-terminal residue" evidence="1">
    <location>
        <position position="1"/>
    </location>
</feature>
<dbReference type="AlphaFoldDB" id="A0A2S4V4V4"/>
<sequence>VTCSLKQKHGESHSQPVCPTFRLWEKMYKSLPTCFREPGQCCPVTLNPSCTSLGLQRPRQVSHCHNMRGSFSRYLCLLFFWTHQAPIDAKPTFTPEAKFHVELPDLNVVPEDEPSTPLSGHLPLNQIWDASGEGVTLPIDQAGMTLMRKGVDTDVELRTKIGLVHGKMHKTSVINENQIAPEDSTNDQTEMHLTNSRLIKSFPIKHGSTSTRKRKGIYADTELRTKAGLVHGTMHKTFVIEGNTLKAVRSRQMNKPPIESLRLYASSDQKEDAVGTIKNTETQKIRDWSFVKDNSVMEINRDPKGQESKFKIEKLLSFLNELKQRRTVKSKISLEQQTLGYAMDPLKIFWIQREYAEAFLKAYRRERLRFPFPPAEIMTPHEKHAGIYKIILDIVDEKIDLEKFAVFSQDIVDHLTLKLNARLSKIQQSQARVDHRLQVTSRIEVVKRITKCAVFLNLAYLTFFKELGNGKTTVQQIESFLTFIKDIWENIEKGETSICNNKNFGETLHKLLSFESSKHKSGPLRVMGIAWNIVELWVQKAANFQPHISLDYHPQMVEIINKIIFYSNYDKFPRKIPAKAEAGAIEILNHHQGFPFGASWT</sequence>
<organism evidence="1 2">
    <name type="scientific">Puccinia striiformis</name>
    <dbReference type="NCBI Taxonomy" id="27350"/>
    <lineage>
        <taxon>Eukaryota</taxon>
        <taxon>Fungi</taxon>
        <taxon>Dikarya</taxon>
        <taxon>Basidiomycota</taxon>
        <taxon>Pucciniomycotina</taxon>
        <taxon>Pucciniomycetes</taxon>
        <taxon>Pucciniales</taxon>
        <taxon>Pucciniaceae</taxon>
        <taxon>Puccinia</taxon>
    </lineage>
</organism>
<reference evidence="1" key="1">
    <citation type="submission" date="2017-12" db="EMBL/GenBank/DDBJ databases">
        <title>Gene loss provides genomic basis for host adaptation in cereal stripe rust fungi.</title>
        <authorList>
            <person name="Xia C."/>
        </authorList>
    </citation>
    <scope>NUCLEOTIDE SEQUENCE [LARGE SCALE GENOMIC DNA]</scope>
    <source>
        <strain evidence="1">93-210</strain>
    </source>
</reference>
<evidence type="ECO:0000313" key="2">
    <source>
        <dbReference type="Proteomes" id="UP000239156"/>
    </source>
</evidence>
<dbReference type="EMBL" id="PKSL01000110">
    <property type="protein sequence ID" value="POW04531.1"/>
    <property type="molecule type" value="Genomic_DNA"/>
</dbReference>
<dbReference type="Proteomes" id="UP000239156">
    <property type="component" value="Unassembled WGS sequence"/>
</dbReference>
<name>A0A2S4V4V4_9BASI</name>
<evidence type="ECO:0000313" key="1">
    <source>
        <dbReference type="EMBL" id="POW04531.1"/>
    </source>
</evidence>
<accession>A0A2S4V4V4</accession>
<keyword evidence="2" id="KW-1185">Reference proteome</keyword>
<protein>
    <submittedName>
        <fullName evidence="1">Uncharacterized protein</fullName>
    </submittedName>
</protein>